<reference evidence="2 3" key="2">
    <citation type="submission" date="2019-01" db="EMBL/GenBank/DDBJ databases">
        <title>The decoding of complex shrimp genome reveals the adaptation for benthos swimmer, frequently molting mechanism and breeding impact on genome.</title>
        <authorList>
            <person name="Sun Y."/>
            <person name="Gao Y."/>
            <person name="Yu Y."/>
        </authorList>
    </citation>
    <scope>NUCLEOTIDE SEQUENCE [LARGE SCALE GENOMIC DNA]</scope>
    <source>
        <tissue evidence="2">Muscle</tissue>
    </source>
</reference>
<dbReference type="PROSITE" id="PS50837">
    <property type="entry name" value="NACHT"/>
    <property type="match status" value="1"/>
</dbReference>
<keyword evidence="3" id="KW-1185">Reference proteome</keyword>
<comment type="caution">
    <text evidence="2">The sequence shown here is derived from an EMBL/GenBank/DDBJ whole genome shotgun (WGS) entry which is preliminary data.</text>
</comment>
<name>A0A3R7LUL6_PENVA</name>
<sequence>MPFTRDTVNGFRYQVAVNDHGRNVLVEVLKWRYRGGNLSVKEYFRTLGRPKKKFKDMFNAEQHQILDRETPYLLNVDATFRGYDLSLLFIILRNFCGLEGSDSDAWKKPASGKKLEYLINRLKKERNDIAHTKEVKQMSDAKVIKKLKWLKRLLSRIIRTAGTISKKKPHIPRALIAGIKQEFRGLLTKVREPLDPDDLSLLPQLQKELMIFRNIIKEKVKEDSREELCELYPYLWDVTLAKWLYPDLTVRPSLNFTNLIIKEDTSRSMTINAQPRTISHEDILQVRRRDNDLPEVLIISGEGGMGKTTLLKFLTETWVENPKQITGLENVSHLIYFQLRGSSISSFKDLLKNLIPNTFQESGVKLEYFEDFFLNFNVVFLLDGYDEANEESKKLITDLLRFQQSNMRFVITTRPGCLNDLIHIAEQRKKVMNIEIKGIRRADRLYFVEKTLSEIEHDPVRRNALRDNIIANLETLYMDMDELDVPLTITLVIIREFKDPSQRSTDIYEDLTVLMMGKITERLAVQGIADAENKVKDYFSTLRKVSLRGLKRKEHDLWPETVTELKAKAVEDDSDDYHTCEVESSFHQLVKRNVELVTKEKLKDETVPQLIDFAQNAFASIKKIMNPETTSEGIQQFASGLPKLIDAFK</sequence>
<feature type="domain" description="NACHT" evidence="1">
    <location>
        <begin position="295"/>
        <end position="416"/>
    </location>
</feature>
<dbReference type="Gene3D" id="3.40.50.300">
    <property type="entry name" value="P-loop containing nucleotide triphosphate hydrolases"/>
    <property type="match status" value="1"/>
</dbReference>
<dbReference type="Pfam" id="PF18738">
    <property type="entry name" value="HEPN_DZIP3"/>
    <property type="match status" value="1"/>
</dbReference>
<reference evidence="2 3" key="1">
    <citation type="submission" date="2018-04" db="EMBL/GenBank/DDBJ databases">
        <authorList>
            <person name="Zhang X."/>
            <person name="Yuan J."/>
            <person name="Li F."/>
            <person name="Xiang J."/>
        </authorList>
    </citation>
    <scope>NUCLEOTIDE SEQUENCE [LARGE SCALE GENOMIC DNA]</scope>
    <source>
        <tissue evidence="2">Muscle</tissue>
    </source>
</reference>
<dbReference type="InterPro" id="IPR041249">
    <property type="entry name" value="HEPN_DZIP3"/>
</dbReference>
<dbReference type="InterPro" id="IPR007111">
    <property type="entry name" value="NACHT_NTPase"/>
</dbReference>
<dbReference type="PANTHER" id="PTHR46312:SF2">
    <property type="entry name" value="NUCLEOTIDE-BINDING OLIGOMERIZATION DOMAIN-CONTAINING PROTEIN 2-LIKE"/>
    <property type="match status" value="1"/>
</dbReference>
<dbReference type="OrthoDB" id="120976at2759"/>
<dbReference type="AlphaFoldDB" id="A0A3R7LUL6"/>
<protein>
    <recommendedName>
        <fullName evidence="1">NACHT domain-containing protein</fullName>
    </recommendedName>
</protein>
<evidence type="ECO:0000313" key="2">
    <source>
        <dbReference type="EMBL" id="ROT64769.1"/>
    </source>
</evidence>
<evidence type="ECO:0000259" key="1">
    <source>
        <dbReference type="PROSITE" id="PS50837"/>
    </source>
</evidence>
<evidence type="ECO:0000313" key="3">
    <source>
        <dbReference type="Proteomes" id="UP000283509"/>
    </source>
</evidence>
<dbReference type="InterPro" id="IPR027417">
    <property type="entry name" value="P-loop_NTPase"/>
</dbReference>
<proteinExistence type="predicted"/>
<accession>A0A3R7LUL6</accession>
<dbReference type="EMBL" id="QCYY01003195">
    <property type="protein sequence ID" value="ROT64769.1"/>
    <property type="molecule type" value="Genomic_DNA"/>
</dbReference>
<organism evidence="2 3">
    <name type="scientific">Penaeus vannamei</name>
    <name type="common">Whiteleg shrimp</name>
    <name type="synonym">Litopenaeus vannamei</name>
    <dbReference type="NCBI Taxonomy" id="6689"/>
    <lineage>
        <taxon>Eukaryota</taxon>
        <taxon>Metazoa</taxon>
        <taxon>Ecdysozoa</taxon>
        <taxon>Arthropoda</taxon>
        <taxon>Crustacea</taxon>
        <taxon>Multicrustacea</taxon>
        <taxon>Malacostraca</taxon>
        <taxon>Eumalacostraca</taxon>
        <taxon>Eucarida</taxon>
        <taxon>Decapoda</taxon>
        <taxon>Dendrobranchiata</taxon>
        <taxon>Penaeoidea</taxon>
        <taxon>Penaeidae</taxon>
        <taxon>Penaeus</taxon>
    </lineage>
</organism>
<dbReference type="SUPFAM" id="SSF52540">
    <property type="entry name" value="P-loop containing nucleoside triphosphate hydrolases"/>
    <property type="match status" value="1"/>
</dbReference>
<gene>
    <name evidence="2" type="ORF">C7M84_017287</name>
</gene>
<dbReference type="PANTHER" id="PTHR46312">
    <property type="entry name" value="NACHT DOMAIN-CONTAINING PROTEIN"/>
    <property type="match status" value="1"/>
</dbReference>
<dbReference type="Pfam" id="PF05729">
    <property type="entry name" value="NACHT"/>
    <property type="match status" value="1"/>
</dbReference>
<dbReference type="Proteomes" id="UP000283509">
    <property type="component" value="Unassembled WGS sequence"/>
</dbReference>